<feature type="transmembrane region" description="Helical" evidence="5">
    <location>
        <begin position="276"/>
        <end position="294"/>
    </location>
</feature>
<evidence type="ECO:0000313" key="8">
    <source>
        <dbReference type="Proteomes" id="UP001321445"/>
    </source>
</evidence>
<evidence type="ECO:0000256" key="1">
    <source>
        <dbReference type="ARBA" id="ARBA00004141"/>
    </source>
</evidence>
<feature type="transmembrane region" description="Helical" evidence="5">
    <location>
        <begin position="180"/>
        <end position="202"/>
    </location>
</feature>
<evidence type="ECO:0000313" key="7">
    <source>
        <dbReference type="EMBL" id="BDY13488.1"/>
    </source>
</evidence>
<sequence length="295" mass="32344">MRERFNRLDAGVRYMLFASLMFACMGVFAKLLSHTMPSLEVVFFRNVFGVAIVAATLLKKPMRHRGGKPWLLFFRGLMGFLALLAFFYNIAHIPLGDAMTYSKSSPIFTALFAWLFLHEKMGVKGWVALFIGFAGIVFIAKPSGMMLDKTAWLGIFSGVGAALAYTAVRELKRYYDTRAIVLSFMGIGTIGPLLLMAITPYVKMPELDMVFGEFVMPGGIAWLYVVLMGLFATLAQLYMTKAYGVTKAGIVGAVSYSNILFSIALGLLIGDPFPDPMTWVGIAFVVIAGIAVASK</sequence>
<comment type="subcellular location">
    <subcellularLocation>
        <location evidence="1">Membrane</location>
        <topology evidence="1">Multi-pass membrane protein</topology>
    </subcellularLocation>
</comment>
<feature type="transmembrane region" description="Helical" evidence="5">
    <location>
        <begin position="250"/>
        <end position="270"/>
    </location>
</feature>
<name>A0ABM8FMJ9_9BACT</name>
<dbReference type="EMBL" id="AP027370">
    <property type="protein sequence ID" value="BDY13488.1"/>
    <property type="molecule type" value="Genomic_DNA"/>
</dbReference>
<keyword evidence="4 5" id="KW-0472">Membrane</keyword>
<feature type="transmembrane region" description="Helical" evidence="5">
    <location>
        <begin position="100"/>
        <end position="117"/>
    </location>
</feature>
<evidence type="ECO:0000256" key="5">
    <source>
        <dbReference type="SAM" id="Phobius"/>
    </source>
</evidence>
<dbReference type="RefSeq" id="WP_406600562.1">
    <property type="nucleotide sequence ID" value="NZ_AP027370.1"/>
</dbReference>
<dbReference type="PANTHER" id="PTHR22911:SF6">
    <property type="entry name" value="SOLUTE CARRIER FAMILY 35 MEMBER G1"/>
    <property type="match status" value="1"/>
</dbReference>
<feature type="transmembrane region" description="Helical" evidence="5">
    <location>
        <begin position="214"/>
        <end position="238"/>
    </location>
</feature>
<evidence type="ECO:0000256" key="4">
    <source>
        <dbReference type="ARBA" id="ARBA00023136"/>
    </source>
</evidence>
<keyword evidence="3 5" id="KW-1133">Transmembrane helix</keyword>
<feature type="transmembrane region" description="Helical" evidence="5">
    <location>
        <begin position="12"/>
        <end position="29"/>
    </location>
</feature>
<feature type="domain" description="EamA" evidence="6">
    <location>
        <begin position="11"/>
        <end position="139"/>
    </location>
</feature>
<feature type="domain" description="EamA" evidence="6">
    <location>
        <begin position="151"/>
        <end position="288"/>
    </location>
</feature>
<keyword evidence="8" id="KW-1185">Reference proteome</keyword>
<dbReference type="Pfam" id="PF00892">
    <property type="entry name" value="EamA"/>
    <property type="match status" value="2"/>
</dbReference>
<organism evidence="7 8">
    <name type="scientific">Hydrogenimonas cancrithermarum</name>
    <dbReference type="NCBI Taxonomy" id="2993563"/>
    <lineage>
        <taxon>Bacteria</taxon>
        <taxon>Pseudomonadati</taxon>
        <taxon>Campylobacterota</taxon>
        <taxon>Epsilonproteobacteria</taxon>
        <taxon>Campylobacterales</taxon>
        <taxon>Hydrogenimonadaceae</taxon>
        <taxon>Hydrogenimonas</taxon>
    </lineage>
</organism>
<evidence type="ECO:0000259" key="6">
    <source>
        <dbReference type="Pfam" id="PF00892"/>
    </source>
</evidence>
<feature type="transmembrane region" description="Helical" evidence="5">
    <location>
        <begin position="70"/>
        <end position="88"/>
    </location>
</feature>
<evidence type="ECO:0000256" key="2">
    <source>
        <dbReference type="ARBA" id="ARBA00022692"/>
    </source>
</evidence>
<accession>A0ABM8FMJ9</accession>
<dbReference type="PROSITE" id="PS51257">
    <property type="entry name" value="PROKAR_LIPOPROTEIN"/>
    <property type="match status" value="1"/>
</dbReference>
<feature type="transmembrane region" description="Helical" evidence="5">
    <location>
        <begin position="41"/>
        <end position="58"/>
    </location>
</feature>
<feature type="transmembrane region" description="Helical" evidence="5">
    <location>
        <begin position="126"/>
        <end position="144"/>
    </location>
</feature>
<dbReference type="PANTHER" id="PTHR22911">
    <property type="entry name" value="ACYL-MALONYL CONDENSING ENZYME-RELATED"/>
    <property type="match status" value="1"/>
</dbReference>
<gene>
    <name evidence="7" type="ORF">HCR_18000</name>
</gene>
<dbReference type="InterPro" id="IPR037185">
    <property type="entry name" value="EmrE-like"/>
</dbReference>
<dbReference type="SUPFAM" id="SSF103481">
    <property type="entry name" value="Multidrug resistance efflux transporter EmrE"/>
    <property type="match status" value="2"/>
</dbReference>
<dbReference type="Gene3D" id="1.10.3730.20">
    <property type="match status" value="1"/>
</dbReference>
<feature type="transmembrane region" description="Helical" evidence="5">
    <location>
        <begin position="150"/>
        <end position="168"/>
    </location>
</feature>
<dbReference type="InterPro" id="IPR000620">
    <property type="entry name" value="EamA_dom"/>
</dbReference>
<dbReference type="Proteomes" id="UP001321445">
    <property type="component" value="Chromosome"/>
</dbReference>
<keyword evidence="2 5" id="KW-0812">Transmembrane</keyword>
<protein>
    <submittedName>
        <fullName evidence="7">Membrane protein</fullName>
    </submittedName>
</protein>
<evidence type="ECO:0000256" key="3">
    <source>
        <dbReference type="ARBA" id="ARBA00022989"/>
    </source>
</evidence>
<reference evidence="7 8" key="1">
    <citation type="submission" date="2023-03" db="EMBL/GenBank/DDBJ databases">
        <title>Description of Hydrogenimonas sp. ISO32.</title>
        <authorList>
            <person name="Mino S."/>
            <person name="Fukazawa S."/>
            <person name="Sawabe T."/>
        </authorList>
    </citation>
    <scope>NUCLEOTIDE SEQUENCE [LARGE SCALE GENOMIC DNA]</scope>
    <source>
        <strain evidence="7 8">ISO32</strain>
    </source>
</reference>
<proteinExistence type="predicted"/>